<name>A0A844VYX9_9RHOB</name>
<dbReference type="GO" id="GO:0009252">
    <property type="term" value="P:peptidoglycan biosynthetic process"/>
    <property type="evidence" value="ECO:0007669"/>
    <property type="project" value="UniProtKB-UniPathway"/>
</dbReference>
<dbReference type="Proteomes" id="UP000443843">
    <property type="component" value="Unassembled WGS sequence"/>
</dbReference>
<protein>
    <submittedName>
        <fullName evidence="9">L,D-transpeptidase family protein</fullName>
    </submittedName>
</protein>
<dbReference type="InterPro" id="IPR038063">
    <property type="entry name" value="Transpep_catalytic_dom"/>
</dbReference>
<dbReference type="GO" id="GO:0016740">
    <property type="term" value="F:transferase activity"/>
    <property type="evidence" value="ECO:0007669"/>
    <property type="project" value="UniProtKB-KW"/>
</dbReference>
<evidence type="ECO:0000256" key="6">
    <source>
        <dbReference type="ARBA" id="ARBA00023316"/>
    </source>
</evidence>
<dbReference type="GO" id="GO:0004180">
    <property type="term" value="F:carboxypeptidase activity"/>
    <property type="evidence" value="ECO:0007669"/>
    <property type="project" value="UniProtKB-ARBA"/>
</dbReference>
<dbReference type="Gene3D" id="2.40.440.10">
    <property type="entry name" value="L,D-transpeptidase catalytic domain-like"/>
    <property type="match status" value="1"/>
</dbReference>
<dbReference type="PANTHER" id="PTHR36699:SF1">
    <property type="entry name" value="L,D-TRANSPEPTIDASE YAFK-RELATED"/>
    <property type="match status" value="1"/>
</dbReference>
<feature type="active site" description="Proton donor/acceptor" evidence="7">
    <location>
        <position position="121"/>
    </location>
</feature>
<gene>
    <name evidence="9" type="ORF">GLS40_02875</name>
</gene>
<evidence type="ECO:0000256" key="5">
    <source>
        <dbReference type="ARBA" id="ARBA00022984"/>
    </source>
</evidence>
<evidence type="ECO:0000259" key="8">
    <source>
        <dbReference type="PROSITE" id="PS52029"/>
    </source>
</evidence>
<keyword evidence="4 7" id="KW-0133">Cell shape</keyword>
<keyword evidence="3" id="KW-0808">Transferase</keyword>
<dbReference type="PANTHER" id="PTHR36699">
    <property type="entry name" value="LD-TRANSPEPTIDASE"/>
    <property type="match status" value="1"/>
</dbReference>
<dbReference type="PROSITE" id="PS52029">
    <property type="entry name" value="LD_TPASE"/>
    <property type="match status" value="1"/>
</dbReference>
<feature type="active site" description="Nucleophile" evidence="7">
    <location>
        <position position="138"/>
    </location>
</feature>
<keyword evidence="5 7" id="KW-0573">Peptidoglycan synthesis</keyword>
<evidence type="ECO:0000256" key="2">
    <source>
        <dbReference type="ARBA" id="ARBA00005992"/>
    </source>
</evidence>
<feature type="domain" description="L,D-TPase catalytic" evidence="8">
    <location>
        <begin position="31"/>
        <end position="162"/>
    </location>
</feature>
<dbReference type="PROSITE" id="PS51257">
    <property type="entry name" value="PROKAR_LIPOPROTEIN"/>
    <property type="match status" value="1"/>
</dbReference>
<dbReference type="CDD" id="cd16913">
    <property type="entry name" value="YkuD_like"/>
    <property type="match status" value="1"/>
</dbReference>
<dbReference type="EMBL" id="WNXQ01000001">
    <property type="protein sequence ID" value="MWB76966.1"/>
    <property type="molecule type" value="Genomic_DNA"/>
</dbReference>
<accession>A0A844VYX9</accession>
<comment type="similarity">
    <text evidence="2">Belongs to the YkuD family.</text>
</comment>
<dbReference type="AlphaFoldDB" id="A0A844VYX9"/>
<keyword evidence="6 7" id="KW-0961">Cell wall biogenesis/degradation</keyword>
<evidence type="ECO:0000256" key="3">
    <source>
        <dbReference type="ARBA" id="ARBA00022679"/>
    </source>
</evidence>
<dbReference type="RefSeq" id="WP_160381082.1">
    <property type="nucleotide sequence ID" value="NZ_WNXQ01000001.1"/>
</dbReference>
<evidence type="ECO:0000313" key="10">
    <source>
        <dbReference type="Proteomes" id="UP000443843"/>
    </source>
</evidence>
<dbReference type="UniPathway" id="UPA00219"/>
<dbReference type="InterPro" id="IPR005490">
    <property type="entry name" value="LD_TPept_cat_dom"/>
</dbReference>
<organism evidence="9 10">
    <name type="scientific">Pseudooceanicola pacificus</name>
    <dbReference type="NCBI Taxonomy" id="2676438"/>
    <lineage>
        <taxon>Bacteria</taxon>
        <taxon>Pseudomonadati</taxon>
        <taxon>Pseudomonadota</taxon>
        <taxon>Alphaproteobacteria</taxon>
        <taxon>Rhodobacterales</taxon>
        <taxon>Paracoccaceae</taxon>
        <taxon>Pseudooceanicola</taxon>
    </lineage>
</organism>
<reference evidence="9 10" key="1">
    <citation type="submission" date="2019-11" db="EMBL/GenBank/DDBJ databases">
        <title>Pseudooceanicola pacifica sp. nov., isolated from deep-sea sediment of the Pacific Ocean.</title>
        <authorList>
            <person name="Lyu L."/>
        </authorList>
    </citation>
    <scope>NUCLEOTIDE SEQUENCE [LARGE SCALE GENOMIC DNA]</scope>
    <source>
        <strain evidence="9 10">216_PA32_1</strain>
    </source>
</reference>
<dbReference type="GO" id="GO:0008360">
    <property type="term" value="P:regulation of cell shape"/>
    <property type="evidence" value="ECO:0007669"/>
    <property type="project" value="UniProtKB-UniRule"/>
</dbReference>
<sequence>MRFVRLILILTLGLSVVACSKFKTYNGPEVTRVYVFKEQRKLYLMHHNTVLEAYDFGLGFAPSGHKQFEGDGRTPEGEYVIDRRNPNSQFHLSVGISYPNQADREFASSQGKSPGGDIFIHGRPKKYRNGVRDWTAGCIAVTDKEIEQIYAMVRDGTPISIYP</sequence>
<comment type="caution">
    <text evidence="9">The sequence shown here is derived from an EMBL/GenBank/DDBJ whole genome shotgun (WGS) entry which is preliminary data.</text>
</comment>
<evidence type="ECO:0000313" key="9">
    <source>
        <dbReference type="EMBL" id="MWB76966.1"/>
    </source>
</evidence>
<evidence type="ECO:0000256" key="1">
    <source>
        <dbReference type="ARBA" id="ARBA00004752"/>
    </source>
</evidence>
<comment type="pathway">
    <text evidence="1 7">Cell wall biogenesis; peptidoglycan biosynthesis.</text>
</comment>
<keyword evidence="10" id="KW-1185">Reference proteome</keyword>
<evidence type="ECO:0000256" key="7">
    <source>
        <dbReference type="PROSITE-ProRule" id="PRU01373"/>
    </source>
</evidence>
<proteinExistence type="inferred from homology"/>
<evidence type="ECO:0000256" key="4">
    <source>
        <dbReference type="ARBA" id="ARBA00022960"/>
    </source>
</evidence>
<dbReference type="GO" id="GO:0071555">
    <property type="term" value="P:cell wall organization"/>
    <property type="evidence" value="ECO:0007669"/>
    <property type="project" value="UniProtKB-UniRule"/>
</dbReference>
<dbReference type="SUPFAM" id="SSF141523">
    <property type="entry name" value="L,D-transpeptidase catalytic domain-like"/>
    <property type="match status" value="1"/>
</dbReference>
<dbReference type="Pfam" id="PF03734">
    <property type="entry name" value="YkuD"/>
    <property type="match status" value="1"/>
</dbReference>